<protein>
    <submittedName>
        <fullName evidence="1">Uncharacterized protein</fullName>
    </submittedName>
</protein>
<evidence type="ECO:0000313" key="1">
    <source>
        <dbReference type="EMBL" id="QHU31255.1"/>
    </source>
</evidence>
<sequence length="365" mass="42364">MDNLRYISLQYIKGDNYEKIQCFKYEETLELLKEIKDNGNYSRPTLDKLEGVMEEDKCLVGESFLNDLVNYYNFKDIKDKIEDVKKHIEYAGYDSKDGVKRKILLKNLDALINAVGKLSEKNIGEGINKTKPVEAVQTNYTGRSENVGKAYNKTRAFVKNYKTNAIQIYDTFVKSADEYGLSLSKWGVMTINQNTYTLETYTAKIQEFATFLVNDADYSDINRLKEKIIEYINIVLKETEGTKEHLVMFLKALKVVLLYEDSQSAIMTLFNNYIKICKRNIGKYEELFNKNDISNIDDAFMIKSYATFLNKLETLKKNLESKDQTKLERALTNALERLFDLYGINNPDDIITDGKSYFYEHILNT</sequence>
<organism evidence="1">
    <name type="scientific">viral metagenome</name>
    <dbReference type="NCBI Taxonomy" id="1070528"/>
    <lineage>
        <taxon>unclassified sequences</taxon>
        <taxon>metagenomes</taxon>
        <taxon>organismal metagenomes</taxon>
    </lineage>
</organism>
<dbReference type="AlphaFoldDB" id="A0A6C0LMM7"/>
<reference evidence="1" key="1">
    <citation type="journal article" date="2020" name="Nature">
        <title>Giant virus diversity and host interactions through global metagenomics.</title>
        <authorList>
            <person name="Schulz F."/>
            <person name="Roux S."/>
            <person name="Paez-Espino D."/>
            <person name="Jungbluth S."/>
            <person name="Walsh D.A."/>
            <person name="Denef V.J."/>
            <person name="McMahon K.D."/>
            <person name="Konstantinidis K.T."/>
            <person name="Eloe-Fadrosh E.A."/>
            <person name="Kyrpides N.C."/>
            <person name="Woyke T."/>
        </authorList>
    </citation>
    <scope>NUCLEOTIDE SEQUENCE</scope>
    <source>
        <strain evidence="1">GVMAG-M-3300027963-21</strain>
    </source>
</reference>
<name>A0A6C0LMM7_9ZZZZ</name>
<proteinExistence type="predicted"/>
<dbReference type="EMBL" id="MN740525">
    <property type="protein sequence ID" value="QHU31255.1"/>
    <property type="molecule type" value="Genomic_DNA"/>
</dbReference>
<accession>A0A6C0LMM7</accession>